<dbReference type="InterPro" id="IPR041459">
    <property type="entry name" value="MPTase-PolyVal"/>
</dbReference>
<keyword evidence="4" id="KW-1185">Reference proteome</keyword>
<dbReference type="Pfam" id="PF18818">
    <property type="entry name" value="MPTase-PolyVal"/>
    <property type="match status" value="1"/>
</dbReference>
<protein>
    <submittedName>
        <fullName evidence="3">Antirestriction protein</fullName>
    </submittedName>
</protein>
<evidence type="ECO:0000313" key="3">
    <source>
        <dbReference type="EMBL" id="KEP68442.1"/>
    </source>
</evidence>
<dbReference type="OrthoDB" id="9792687at2"/>
<feature type="domain" description="Polyvalent protein metallopeptidase" evidence="2">
    <location>
        <begin position="150"/>
        <end position="206"/>
    </location>
</feature>
<dbReference type="RefSeq" id="WP_081856385.1">
    <property type="nucleotide sequence ID" value="NZ_FOVB01000012.1"/>
</dbReference>
<reference evidence="3 4" key="1">
    <citation type="submission" date="2014-03" db="EMBL/GenBank/DDBJ databases">
        <title>The draft genome sequence of Thioclava dalianensis DLFJ1-1.</title>
        <authorList>
            <person name="Lai Q."/>
            <person name="Shao Z."/>
        </authorList>
    </citation>
    <scope>NUCLEOTIDE SEQUENCE [LARGE SCALE GENOMIC DNA]</scope>
    <source>
        <strain evidence="3 4">DLFJ1-1</strain>
    </source>
</reference>
<dbReference type="InterPro" id="IPR013610">
    <property type="entry name" value="ArdC_N"/>
</dbReference>
<evidence type="ECO:0000259" key="2">
    <source>
        <dbReference type="Pfam" id="PF18818"/>
    </source>
</evidence>
<dbReference type="STRING" id="1185766.SAMN05216224_11233"/>
<accession>A0A074U199</accession>
<dbReference type="AlphaFoldDB" id="A0A074U199"/>
<dbReference type="EMBL" id="JHEH01000032">
    <property type="protein sequence ID" value="KEP68442.1"/>
    <property type="molecule type" value="Genomic_DNA"/>
</dbReference>
<feature type="domain" description="N-terminal" evidence="1">
    <location>
        <begin position="7"/>
        <end position="121"/>
    </location>
</feature>
<dbReference type="eggNOG" id="COG4227">
    <property type="taxonomic scope" value="Bacteria"/>
</dbReference>
<sequence>MATPKFDVYQHVTDAIISEIEAGTPPWRKPWTGERGGLAFPLRHNGEEYRGINVLMLWIAAAKNGYASARWMTYKQAQELGGQVRKGEKSATVVKYGTFDREDPETGEEKAIPYAKAYRVFNADQIEGLPGEYYHQPEPARDLGTVADPELDAFFQRSGAEIETTAEPRAYYDLRRDCIHMPPISTFHEAAGYYATLAHELTHNAEVRIMPHRYAAPVVL</sequence>
<name>A0A074U199_9RHOB</name>
<dbReference type="Proteomes" id="UP000027725">
    <property type="component" value="Unassembled WGS sequence"/>
</dbReference>
<dbReference type="Pfam" id="PF08401">
    <property type="entry name" value="ArdcN"/>
    <property type="match status" value="1"/>
</dbReference>
<evidence type="ECO:0000313" key="4">
    <source>
        <dbReference type="Proteomes" id="UP000027725"/>
    </source>
</evidence>
<proteinExistence type="predicted"/>
<dbReference type="GO" id="GO:0003697">
    <property type="term" value="F:single-stranded DNA binding"/>
    <property type="evidence" value="ECO:0007669"/>
    <property type="project" value="InterPro"/>
</dbReference>
<organism evidence="3 4">
    <name type="scientific">Thioclava dalianensis</name>
    <dbReference type="NCBI Taxonomy" id="1185766"/>
    <lineage>
        <taxon>Bacteria</taxon>
        <taxon>Pseudomonadati</taxon>
        <taxon>Pseudomonadota</taxon>
        <taxon>Alphaproteobacteria</taxon>
        <taxon>Rhodobacterales</taxon>
        <taxon>Paracoccaceae</taxon>
        <taxon>Thioclava</taxon>
    </lineage>
</organism>
<comment type="caution">
    <text evidence="3">The sequence shown here is derived from an EMBL/GenBank/DDBJ whole genome shotgun (WGS) entry which is preliminary data.</text>
</comment>
<gene>
    <name evidence="3" type="ORF">DL1_11620</name>
</gene>
<evidence type="ECO:0000259" key="1">
    <source>
        <dbReference type="Pfam" id="PF08401"/>
    </source>
</evidence>